<dbReference type="InterPro" id="IPR050883">
    <property type="entry name" value="PNGase"/>
</dbReference>
<feature type="domain" description="Glycosyl hydrolase family 92 N-terminal" evidence="3">
    <location>
        <begin position="53"/>
        <end position="280"/>
    </location>
</feature>
<dbReference type="InterPro" id="IPR005887">
    <property type="entry name" value="GH92_a_mannosidase_put"/>
</dbReference>
<evidence type="ECO:0000313" key="5">
    <source>
        <dbReference type="Proteomes" id="UP000244013"/>
    </source>
</evidence>
<evidence type="ECO:0000313" key="4">
    <source>
        <dbReference type="EMBL" id="PTW46480.1"/>
    </source>
</evidence>
<dbReference type="NCBIfam" id="TIGR01180">
    <property type="entry name" value="aman2_put"/>
    <property type="match status" value="1"/>
</dbReference>
<feature type="signal peptide" evidence="1">
    <location>
        <begin position="1"/>
        <end position="29"/>
    </location>
</feature>
<evidence type="ECO:0000256" key="1">
    <source>
        <dbReference type="SAM" id="SignalP"/>
    </source>
</evidence>
<sequence>MRNRAIAYLRGTVAAVASLALVAPAPILAQTKATAAASANGAMQPQDQPSVDLVNPLMGTDSDYTLSYGNTYPAVAVPWGMNFWTPVTGKTNSGWGYTYDANTINGIKQTHQPSPWMNDYAAFSLMATTGALKVKEDERASWYSHKAEDSRPYSYKVYLADYDVTAEVAPTNRAAQFRFTFPQSNDAHIILDGYAGGSMVSIDKAKRRITGYVRNNHGGVPDNFHNYFVAEFDHDFTVSQTWDGKGQVTATPTREGDHVGAVVSFKTRKGEQVGVKVASSFISLEQAERNLRGEIGGDGFEQTKTKAKAIWQREFDRVQVTDPNLDNRRIFYSALYRMLQFPRMFHEVDAKGQTVHYSPYDGKVHPGFLYTDNGFWDTWRAVFPFFALMYPERDSEIMQGLVNTYKESGWLPEWASPGHRDVMIGSNSANLIADAYLNGVRGFDVETLYEAMVKNATTSQGRPVDKKGKVVRAIGREGVEYYNRLGYVPYDVGINENAARTLEYATADFSISRLAAALGKTEDAKLYATRAQNYRKLYDTQSGWMRGRNKNGSWSTPFSPYKWGDAFTEGNALHYSWSVMQDVQGLADLMGGREAFVKRLDSIFTTPPIFDDSYYGQTIHEIREMQIVDMGQYAHGNQPIQHMTYLYDWAGAPWKTQYHVRDVMKKLYSPAPDGYPGDEDNGQTSAWYVFSALGFYPVTPAVGQYAIGSPLFQTVKLTMPGGKTLTIEAANNGPGNVYIQSASFNGTPHDKPWLTRAALQQGGTLRFVMGPTPNTAWGSAKADAPFSMSAPVAGH</sequence>
<dbReference type="FunFam" id="1.20.1050.60:FF:000001">
    <property type="entry name" value="Putative alpha-1,2-mannosidase"/>
    <property type="match status" value="1"/>
</dbReference>
<evidence type="ECO:0000259" key="2">
    <source>
        <dbReference type="Pfam" id="PF07971"/>
    </source>
</evidence>
<organism evidence="4 5">
    <name type="scientific">Sphingomonas faeni</name>
    <dbReference type="NCBI Taxonomy" id="185950"/>
    <lineage>
        <taxon>Bacteria</taxon>
        <taxon>Pseudomonadati</taxon>
        <taxon>Pseudomonadota</taxon>
        <taxon>Alphaproteobacteria</taxon>
        <taxon>Sphingomonadales</taxon>
        <taxon>Sphingomonadaceae</taxon>
        <taxon>Sphingomonas</taxon>
    </lineage>
</organism>
<dbReference type="Pfam" id="PF17678">
    <property type="entry name" value="Glyco_hydro_92N"/>
    <property type="match status" value="1"/>
</dbReference>
<evidence type="ECO:0000259" key="3">
    <source>
        <dbReference type="Pfam" id="PF17678"/>
    </source>
</evidence>
<dbReference type="EMBL" id="QAYE01000005">
    <property type="protein sequence ID" value="PTW46480.1"/>
    <property type="molecule type" value="Genomic_DNA"/>
</dbReference>
<dbReference type="Gene3D" id="2.70.98.10">
    <property type="match status" value="1"/>
</dbReference>
<dbReference type="SUPFAM" id="SSF48208">
    <property type="entry name" value="Six-hairpin glycosidases"/>
    <property type="match status" value="1"/>
</dbReference>
<dbReference type="OrthoDB" id="9804511at2"/>
<dbReference type="Proteomes" id="UP000244013">
    <property type="component" value="Unassembled WGS sequence"/>
</dbReference>
<feature type="chain" id="PRO_5015557975" evidence="1">
    <location>
        <begin position="30"/>
        <end position="795"/>
    </location>
</feature>
<dbReference type="GO" id="GO:0006516">
    <property type="term" value="P:glycoprotein catabolic process"/>
    <property type="evidence" value="ECO:0007669"/>
    <property type="project" value="TreeGrafter"/>
</dbReference>
<gene>
    <name evidence="4" type="ORF">C8J25_105261</name>
</gene>
<dbReference type="InterPro" id="IPR041371">
    <property type="entry name" value="GH92_N"/>
</dbReference>
<dbReference type="InterPro" id="IPR008928">
    <property type="entry name" value="6-hairpin_glycosidase_sf"/>
</dbReference>
<protein>
    <submittedName>
        <fullName evidence="4">Putative alpha-1,2-mannosidase</fullName>
    </submittedName>
</protein>
<accession>A0A2T5U4T3</accession>
<name>A0A2T5U4T3_9SPHN</name>
<dbReference type="InterPro" id="IPR012939">
    <property type="entry name" value="Glyco_hydro_92"/>
</dbReference>
<dbReference type="Gene3D" id="3.30.2080.10">
    <property type="entry name" value="GH92 mannosidase domain"/>
    <property type="match status" value="1"/>
</dbReference>
<dbReference type="FunFam" id="3.30.2080.10:FF:000001">
    <property type="entry name" value="Alpha-1,2-mannosidase subfamily"/>
    <property type="match status" value="1"/>
</dbReference>
<dbReference type="Gene3D" id="1.20.1050.60">
    <property type="entry name" value="alpha-1,2-mannosidase"/>
    <property type="match status" value="1"/>
</dbReference>
<dbReference type="GO" id="GO:0000224">
    <property type="term" value="F:peptide-N4-(N-acetyl-beta-glucosaminyl)asparagine amidase activity"/>
    <property type="evidence" value="ECO:0007669"/>
    <property type="project" value="TreeGrafter"/>
</dbReference>
<dbReference type="PANTHER" id="PTHR12143:SF43">
    <property type="entry name" value="PUTATIVE-RELATED"/>
    <property type="match status" value="1"/>
</dbReference>
<dbReference type="AlphaFoldDB" id="A0A2T5U4T3"/>
<feature type="domain" description="Glycosyl hydrolase family 92" evidence="2">
    <location>
        <begin position="286"/>
        <end position="771"/>
    </location>
</feature>
<dbReference type="GO" id="GO:0005975">
    <property type="term" value="P:carbohydrate metabolic process"/>
    <property type="evidence" value="ECO:0007669"/>
    <property type="project" value="InterPro"/>
</dbReference>
<dbReference type="PANTHER" id="PTHR12143">
    <property type="entry name" value="PEPTIDE N-GLYCANASE PNGASE -RELATED"/>
    <property type="match status" value="1"/>
</dbReference>
<keyword evidence="1" id="KW-0732">Signal</keyword>
<dbReference type="InterPro" id="IPR014718">
    <property type="entry name" value="GH-type_carb-bd"/>
</dbReference>
<dbReference type="GO" id="GO:0030246">
    <property type="term" value="F:carbohydrate binding"/>
    <property type="evidence" value="ECO:0007669"/>
    <property type="project" value="InterPro"/>
</dbReference>
<proteinExistence type="predicted"/>
<dbReference type="Gene3D" id="1.20.1610.10">
    <property type="entry name" value="alpha-1,2-mannosidases domains"/>
    <property type="match status" value="1"/>
</dbReference>
<reference evidence="4 5" key="1">
    <citation type="submission" date="2018-04" db="EMBL/GenBank/DDBJ databases">
        <title>Genomic Encyclopedia of Type Strains, Phase III (KMG-III): the genomes of soil and plant-associated and newly described type strains.</title>
        <authorList>
            <person name="Whitman W."/>
        </authorList>
    </citation>
    <scope>NUCLEOTIDE SEQUENCE [LARGE SCALE GENOMIC DNA]</scope>
    <source>
        <strain evidence="4 5">MA-olki</strain>
    </source>
</reference>
<dbReference type="FunFam" id="1.20.1610.10:FF:000001">
    <property type="entry name" value="Putative alpha-1,2-mannosidase"/>
    <property type="match status" value="1"/>
</dbReference>
<dbReference type="Pfam" id="PF07971">
    <property type="entry name" value="Glyco_hydro_92"/>
    <property type="match status" value="1"/>
</dbReference>
<dbReference type="GO" id="GO:0005829">
    <property type="term" value="C:cytosol"/>
    <property type="evidence" value="ECO:0007669"/>
    <property type="project" value="TreeGrafter"/>
</dbReference>
<comment type="caution">
    <text evidence="4">The sequence shown here is derived from an EMBL/GenBank/DDBJ whole genome shotgun (WGS) entry which is preliminary data.</text>
</comment>